<evidence type="ECO:0000313" key="2">
    <source>
        <dbReference type="Proteomes" id="UP001497516"/>
    </source>
</evidence>
<reference evidence="1 2" key="1">
    <citation type="submission" date="2024-04" db="EMBL/GenBank/DDBJ databases">
        <authorList>
            <person name="Fracassetti M."/>
        </authorList>
    </citation>
    <scope>NUCLEOTIDE SEQUENCE [LARGE SCALE GENOMIC DNA]</scope>
</reference>
<dbReference type="AlphaFoldDB" id="A0AAV2FCF4"/>
<protein>
    <submittedName>
        <fullName evidence="1">Uncharacterized protein</fullName>
    </submittedName>
</protein>
<dbReference type="EMBL" id="OZ034819">
    <property type="protein sequence ID" value="CAL1395928.1"/>
    <property type="molecule type" value="Genomic_DNA"/>
</dbReference>
<organism evidence="1 2">
    <name type="scientific">Linum trigynum</name>
    <dbReference type="NCBI Taxonomy" id="586398"/>
    <lineage>
        <taxon>Eukaryota</taxon>
        <taxon>Viridiplantae</taxon>
        <taxon>Streptophyta</taxon>
        <taxon>Embryophyta</taxon>
        <taxon>Tracheophyta</taxon>
        <taxon>Spermatophyta</taxon>
        <taxon>Magnoliopsida</taxon>
        <taxon>eudicotyledons</taxon>
        <taxon>Gunneridae</taxon>
        <taxon>Pentapetalae</taxon>
        <taxon>rosids</taxon>
        <taxon>fabids</taxon>
        <taxon>Malpighiales</taxon>
        <taxon>Linaceae</taxon>
        <taxon>Linum</taxon>
    </lineage>
</organism>
<dbReference type="Proteomes" id="UP001497516">
    <property type="component" value="Chromosome 6"/>
</dbReference>
<sequence length="68" mass="7869">MIDKTIFNTRTKMEEIVKVEEESEEIPMATEVEVNIERDLRKDIVLEAIEIGGFSRIREAGFQGIKKD</sequence>
<gene>
    <name evidence="1" type="ORF">LTRI10_LOCUS36323</name>
</gene>
<evidence type="ECO:0000313" key="1">
    <source>
        <dbReference type="EMBL" id="CAL1395928.1"/>
    </source>
</evidence>
<name>A0AAV2FCF4_9ROSI</name>
<keyword evidence="2" id="KW-1185">Reference proteome</keyword>
<accession>A0AAV2FCF4</accession>
<proteinExistence type="predicted"/>